<comment type="caution">
    <text evidence="2">The sequence shown here is derived from an EMBL/GenBank/DDBJ whole genome shotgun (WGS) entry which is preliminary data.</text>
</comment>
<dbReference type="Proteomes" id="UP000176294">
    <property type="component" value="Unassembled WGS sequence"/>
</dbReference>
<evidence type="ECO:0000259" key="1">
    <source>
        <dbReference type="Pfam" id="PF18480"/>
    </source>
</evidence>
<evidence type="ECO:0000313" key="3">
    <source>
        <dbReference type="Proteomes" id="UP000176294"/>
    </source>
</evidence>
<dbReference type="Pfam" id="PF18480">
    <property type="entry name" value="DUF5615"/>
    <property type="match status" value="1"/>
</dbReference>
<dbReference type="STRING" id="1908237.BEN47_08760"/>
<gene>
    <name evidence="2" type="ORF">BEN47_08760</name>
</gene>
<protein>
    <recommendedName>
        <fullName evidence="1">DUF5615 domain-containing protein</fullName>
    </recommendedName>
</protein>
<sequence length="111" mass="12827">MKLLIDQNLSHRLVKPLQEQFPGTEQVRRLGLTDRRDTTIWEHARQHNFVILTQDEDFFDLSALRGAPPKVILLRTGNLPSVEVLELLRSHLLMIYTLLAPESEVNCLELT</sequence>
<feature type="domain" description="DUF5615" evidence="1">
    <location>
        <begin position="1"/>
        <end position="105"/>
    </location>
</feature>
<dbReference type="EMBL" id="MDZB01000062">
    <property type="protein sequence ID" value="OGX88425.1"/>
    <property type="molecule type" value="Genomic_DNA"/>
</dbReference>
<organism evidence="2 3">
    <name type="scientific">Hymenobacter lapidarius</name>
    <dbReference type="NCBI Taxonomy" id="1908237"/>
    <lineage>
        <taxon>Bacteria</taxon>
        <taxon>Pseudomonadati</taxon>
        <taxon>Bacteroidota</taxon>
        <taxon>Cytophagia</taxon>
        <taxon>Cytophagales</taxon>
        <taxon>Hymenobacteraceae</taxon>
        <taxon>Hymenobacter</taxon>
    </lineage>
</organism>
<dbReference type="RefSeq" id="WP_070724805.1">
    <property type="nucleotide sequence ID" value="NZ_MDZB01000062.1"/>
</dbReference>
<dbReference type="InterPro" id="IPR041049">
    <property type="entry name" value="DUF5615"/>
</dbReference>
<keyword evidence="3" id="KW-1185">Reference proteome</keyword>
<evidence type="ECO:0000313" key="2">
    <source>
        <dbReference type="EMBL" id="OGX88425.1"/>
    </source>
</evidence>
<dbReference type="OrthoDB" id="27473at2"/>
<proteinExistence type="predicted"/>
<reference evidence="2 3" key="1">
    <citation type="submission" date="2016-08" db="EMBL/GenBank/DDBJ databases">
        <title>Hymenobacter coccineus sp. nov., Hymenobacter lapidarius sp. nov. and Hymenobacter glacialis sp. nov., isolated from Antarctic soil.</title>
        <authorList>
            <person name="Sedlacek I."/>
            <person name="Kralova S."/>
            <person name="Kyrova K."/>
            <person name="Maslanova I."/>
            <person name="Stankova E."/>
            <person name="Vrbovska V."/>
            <person name="Nemec M."/>
            <person name="Bartak M."/>
            <person name="Svec P."/>
            <person name="Busse H.-J."/>
            <person name="Pantucek R."/>
        </authorList>
    </citation>
    <scope>NUCLEOTIDE SEQUENCE [LARGE SCALE GENOMIC DNA]</scope>
    <source>
        <strain evidence="2 3">CCM 8643</strain>
    </source>
</reference>
<accession>A0A1G1TC42</accession>
<name>A0A1G1TC42_9BACT</name>
<dbReference type="AlphaFoldDB" id="A0A1G1TC42"/>